<keyword evidence="6" id="KW-1185">Reference proteome</keyword>
<dbReference type="GO" id="GO:0006950">
    <property type="term" value="P:response to stress"/>
    <property type="evidence" value="ECO:0007669"/>
    <property type="project" value="UniProtKB-ARBA"/>
</dbReference>
<dbReference type="GO" id="GO:0051131">
    <property type="term" value="P:chaperone-mediated protein complex assembly"/>
    <property type="evidence" value="ECO:0007669"/>
    <property type="project" value="TreeGrafter"/>
</dbReference>
<feature type="compositionally biased region" description="Basic and acidic residues" evidence="3">
    <location>
        <begin position="81"/>
        <end position="111"/>
    </location>
</feature>
<dbReference type="GO" id="GO:0005634">
    <property type="term" value="C:nucleus"/>
    <property type="evidence" value="ECO:0007669"/>
    <property type="project" value="UniProtKB-SubCell"/>
</dbReference>
<dbReference type="Proteomes" id="UP000596660">
    <property type="component" value="Unplaced"/>
</dbReference>
<dbReference type="Pfam" id="PF04969">
    <property type="entry name" value="CS"/>
    <property type="match status" value="1"/>
</dbReference>
<evidence type="ECO:0000256" key="1">
    <source>
        <dbReference type="ARBA" id="ARBA00025733"/>
    </source>
</evidence>
<dbReference type="PANTHER" id="PTHR22932">
    <property type="entry name" value="TELOMERASE-BINDING PROTEIN P23 HSP90 CO-CHAPERONE"/>
    <property type="match status" value="1"/>
</dbReference>
<comment type="function">
    <text evidence="2">Acts as a co-chaperone for HSP90.</text>
</comment>
<reference evidence="5" key="2">
    <citation type="submission" date="2021-03" db="UniProtKB">
        <authorList>
            <consortium name="EnsemblPlants"/>
        </authorList>
    </citation>
    <scope>IDENTIFICATION</scope>
</reference>
<feature type="domain" description="CS" evidence="4">
    <location>
        <begin position="1"/>
        <end position="98"/>
    </location>
</feature>
<dbReference type="EnsemblPlants" id="AUR62008653-RA">
    <property type="protein sequence ID" value="AUR62008653-RA:cds"/>
    <property type="gene ID" value="AUR62008653"/>
</dbReference>
<protein>
    <recommendedName>
        <fullName evidence="2">Co-chaperone protein p23</fullName>
    </recommendedName>
</protein>
<evidence type="ECO:0000313" key="5">
    <source>
        <dbReference type="EnsemblPlants" id="AUR62008653-RA:cds"/>
    </source>
</evidence>
<proteinExistence type="inferred from homology"/>
<dbReference type="GO" id="GO:0051087">
    <property type="term" value="F:protein-folding chaperone binding"/>
    <property type="evidence" value="ECO:0007669"/>
    <property type="project" value="TreeGrafter"/>
</dbReference>
<dbReference type="InterPro" id="IPR008978">
    <property type="entry name" value="HSP20-like_chaperone"/>
</dbReference>
<comment type="similarity">
    <text evidence="1 2">Belongs to the p23/wos2 family.</text>
</comment>
<dbReference type="PROSITE" id="PS51203">
    <property type="entry name" value="CS"/>
    <property type="match status" value="1"/>
</dbReference>
<reference evidence="5" key="1">
    <citation type="journal article" date="2017" name="Nature">
        <title>The genome of Chenopodium quinoa.</title>
        <authorList>
            <person name="Jarvis D.E."/>
            <person name="Ho Y.S."/>
            <person name="Lightfoot D.J."/>
            <person name="Schmoeckel S.M."/>
            <person name="Li B."/>
            <person name="Borm T.J.A."/>
            <person name="Ohyanagi H."/>
            <person name="Mineta K."/>
            <person name="Michell C.T."/>
            <person name="Saber N."/>
            <person name="Kharbatia N.M."/>
            <person name="Rupper R.R."/>
            <person name="Sharp A.R."/>
            <person name="Dally N."/>
            <person name="Boughton B.A."/>
            <person name="Woo Y.H."/>
            <person name="Gao G."/>
            <person name="Schijlen E.G.W.M."/>
            <person name="Guo X."/>
            <person name="Momin A.A."/>
            <person name="Negrao S."/>
            <person name="Al-Babili S."/>
            <person name="Gehring C."/>
            <person name="Roessner U."/>
            <person name="Jung C."/>
            <person name="Murphy K."/>
            <person name="Arold S.T."/>
            <person name="Gojobori T."/>
            <person name="van der Linden C.G."/>
            <person name="van Loo E.N."/>
            <person name="Jellen E.N."/>
            <person name="Maughan P.J."/>
            <person name="Tester M."/>
        </authorList>
    </citation>
    <scope>NUCLEOTIDE SEQUENCE [LARGE SCALE GENOMIC DNA]</scope>
    <source>
        <strain evidence="5">cv. PI 614886</strain>
    </source>
</reference>
<dbReference type="AlphaFoldDB" id="A0A803L9W4"/>
<dbReference type="Gene3D" id="2.60.40.790">
    <property type="match status" value="1"/>
</dbReference>
<comment type="subcellular location">
    <subcellularLocation>
        <location evidence="2">Cytoplasm</location>
    </subcellularLocation>
    <subcellularLocation>
        <location evidence="2">Nucleus</location>
    </subcellularLocation>
</comment>
<evidence type="ECO:0000256" key="2">
    <source>
        <dbReference type="RuleBase" id="RU369032"/>
    </source>
</evidence>
<feature type="region of interest" description="Disordered" evidence="3">
    <location>
        <begin position="74"/>
        <end position="111"/>
    </location>
</feature>
<dbReference type="GO" id="GO:0006457">
    <property type="term" value="P:protein folding"/>
    <property type="evidence" value="ECO:0007669"/>
    <property type="project" value="TreeGrafter"/>
</dbReference>
<dbReference type="SUPFAM" id="SSF49764">
    <property type="entry name" value="HSP20-like chaperones"/>
    <property type="match status" value="1"/>
</dbReference>
<dbReference type="InterPro" id="IPR007052">
    <property type="entry name" value="CS_dom"/>
</dbReference>
<accession>A0A803L9W4</accession>
<dbReference type="GO" id="GO:0051879">
    <property type="term" value="F:Hsp90 protein binding"/>
    <property type="evidence" value="ECO:0007669"/>
    <property type="project" value="UniProtKB-UniRule"/>
</dbReference>
<dbReference type="InterPro" id="IPR045250">
    <property type="entry name" value="p23-like"/>
</dbReference>
<dbReference type="GO" id="GO:0005829">
    <property type="term" value="C:cytosol"/>
    <property type="evidence" value="ECO:0007669"/>
    <property type="project" value="TreeGrafter"/>
</dbReference>
<sequence length="111" mass="12184">RHPEVKWAEREDKVYLTVMLPDAKNPKVNLAPEGTFTFSATGGAGDNAYELTLDLFDKVDVEVRETLILVEWTSRDDDEAEVSKPEDGAEREGDEKLEGAAAAEKTEASSA</sequence>
<evidence type="ECO:0000256" key="3">
    <source>
        <dbReference type="SAM" id="MobiDB-lite"/>
    </source>
</evidence>
<keyword evidence="2" id="KW-0143">Chaperone</keyword>
<organism evidence="5 6">
    <name type="scientific">Chenopodium quinoa</name>
    <name type="common">Quinoa</name>
    <dbReference type="NCBI Taxonomy" id="63459"/>
    <lineage>
        <taxon>Eukaryota</taxon>
        <taxon>Viridiplantae</taxon>
        <taxon>Streptophyta</taxon>
        <taxon>Embryophyta</taxon>
        <taxon>Tracheophyta</taxon>
        <taxon>Spermatophyta</taxon>
        <taxon>Magnoliopsida</taxon>
        <taxon>eudicotyledons</taxon>
        <taxon>Gunneridae</taxon>
        <taxon>Pentapetalae</taxon>
        <taxon>Caryophyllales</taxon>
        <taxon>Chenopodiaceae</taxon>
        <taxon>Chenopodioideae</taxon>
        <taxon>Atripliceae</taxon>
        <taxon>Chenopodium</taxon>
    </lineage>
</organism>
<dbReference type="PANTHER" id="PTHR22932:SF22">
    <property type="entry name" value="CO-CHAPERONE PROTEIN P23"/>
    <property type="match status" value="1"/>
</dbReference>
<evidence type="ECO:0000259" key="4">
    <source>
        <dbReference type="PROSITE" id="PS51203"/>
    </source>
</evidence>
<comment type="subunit">
    <text evidence="2">Interacts with HSP90 in an ATP-dependent manner.</text>
</comment>
<name>A0A803L9W4_CHEQI</name>
<evidence type="ECO:0000313" key="6">
    <source>
        <dbReference type="Proteomes" id="UP000596660"/>
    </source>
</evidence>
<dbReference type="Gramene" id="AUR62008653-RA">
    <property type="protein sequence ID" value="AUR62008653-RA:cds"/>
    <property type="gene ID" value="AUR62008653"/>
</dbReference>
<keyword evidence="2" id="KW-0963">Cytoplasm</keyword>
<keyword evidence="2" id="KW-0539">Nucleus</keyword>